<gene>
    <name evidence="2" type="ORF">GLS40_05215</name>
</gene>
<sequence>MARIRLKDLRGLSVAVVHPPDANGQTILDQLRRIGCRTDLVWPPEKGLPSKVDVVFAGIYFDSQEQLKAMLRRAEKPAPAIIAVVDYENPAMLELVLDLGAVAVTSKPVRSFGIMTNMVVARECQQRQYDLQDRISKLEKKLAGQKVISKAKSILMEMHGISEAEAFETIRKQAMSKRTSIEDMAQAIINANELLSAKSTDI</sequence>
<dbReference type="EMBL" id="WNXQ01000002">
    <property type="protein sequence ID" value="MWB77417.1"/>
    <property type="molecule type" value="Genomic_DNA"/>
</dbReference>
<keyword evidence="3" id="KW-1185">Reference proteome</keyword>
<dbReference type="PROSITE" id="PS50921">
    <property type="entry name" value="ANTAR"/>
    <property type="match status" value="1"/>
</dbReference>
<feature type="domain" description="ANTAR" evidence="1">
    <location>
        <begin position="128"/>
        <end position="189"/>
    </location>
</feature>
<dbReference type="Proteomes" id="UP000443843">
    <property type="component" value="Unassembled WGS sequence"/>
</dbReference>
<dbReference type="RefSeq" id="WP_160381673.1">
    <property type="nucleotide sequence ID" value="NZ_WNXQ01000002.1"/>
</dbReference>
<accession>A0A844W100</accession>
<dbReference type="SUPFAM" id="SSF52172">
    <property type="entry name" value="CheY-like"/>
    <property type="match status" value="1"/>
</dbReference>
<name>A0A844W100_9RHOB</name>
<dbReference type="Pfam" id="PF21332">
    <property type="entry name" value="AmiR_N"/>
    <property type="match status" value="1"/>
</dbReference>
<dbReference type="GO" id="GO:0003723">
    <property type="term" value="F:RNA binding"/>
    <property type="evidence" value="ECO:0007669"/>
    <property type="project" value="InterPro"/>
</dbReference>
<dbReference type="InterPro" id="IPR008327">
    <property type="entry name" value="Sig_transdc_resp-reg_antiterm"/>
</dbReference>
<dbReference type="Pfam" id="PF03861">
    <property type="entry name" value="ANTAR"/>
    <property type="match status" value="1"/>
</dbReference>
<dbReference type="SMART" id="SM01012">
    <property type="entry name" value="ANTAR"/>
    <property type="match status" value="1"/>
</dbReference>
<dbReference type="InterPro" id="IPR036388">
    <property type="entry name" value="WH-like_DNA-bd_sf"/>
</dbReference>
<evidence type="ECO:0000313" key="3">
    <source>
        <dbReference type="Proteomes" id="UP000443843"/>
    </source>
</evidence>
<organism evidence="2 3">
    <name type="scientific">Pseudooceanicola pacificus</name>
    <dbReference type="NCBI Taxonomy" id="2676438"/>
    <lineage>
        <taxon>Bacteria</taxon>
        <taxon>Pseudomonadati</taxon>
        <taxon>Pseudomonadota</taxon>
        <taxon>Alphaproteobacteria</taxon>
        <taxon>Rhodobacterales</taxon>
        <taxon>Paracoccaceae</taxon>
        <taxon>Pseudooceanicola</taxon>
    </lineage>
</organism>
<dbReference type="AlphaFoldDB" id="A0A844W100"/>
<proteinExistence type="predicted"/>
<protein>
    <submittedName>
        <fullName evidence="2">ANTAR domain-containing protein</fullName>
    </submittedName>
</protein>
<reference evidence="2 3" key="1">
    <citation type="submission" date="2019-11" db="EMBL/GenBank/DDBJ databases">
        <title>Pseudooceanicola pacifica sp. nov., isolated from deep-sea sediment of the Pacific Ocean.</title>
        <authorList>
            <person name="Lyu L."/>
        </authorList>
    </citation>
    <scope>NUCLEOTIDE SEQUENCE [LARGE SCALE GENOMIC DNA]</scope>
    <source>
        <strain evidence="2 3">216_PA32_1</strain>
    </source>
</reference>
<dbReference type="PIRSF" id="PIRSF036382">
    <property type="entry name" value="RR_antiterm"/>
    <property type="match status" value="1"/>
</dbReference>
<dbReference type="Gene3D" id="1.10.10.10">
    <property type="entry name" value="Winged helix-like DNA-binding domain superfamily/Winged helix DNA-binding domain"/>
    <property type="match status" value="1"/>
</dbReference>
<dbReference type="InterPro" id="IPR011006">
    <property type="entry name" value="CheY-like_superfamily"/>
</dbReference>
<comment type="caution">
    <text evidence="2">The sequence shown here is derived from an EMBL/GenBank/DDBJ whole genome shotgun (WGS) entry which is preliminary data.</text>
</comment>
<dbReference type="InterPro" id="IPR005561">
    <property type="entry name" value="ANTAR"/>
</dbReference>
<evidence type="ECO:0000259" key="1">
    <source>
        <dbReference type="PROSITE" id="PS50921"/>
    </source>
</evidence>
<evidence type="ECO:0000313" key="2">
    <source>
        <dbReference type="EMBL" id="MWB77417.1"/>
    </source>
</evidence>
<dbReference type="InterPro" id="IPR049021">
    <property type="entry name" value="AmiR_N"/>
</dbReference>
<dbReference type="Gene3D" id="3.40.50.2300">
    <property type="match status" value="1"/>
</dbReference>